<organism evidence="2 3">
    <name type="scientific">Streptomyces sp. 900105755</name>
    <dbReference type="NCBI Taxonomy" id="3154389"/>
    <lineage>
        <taxon>Bacteria</taxon>
        <taxon>Bacillati</taxon>
        <taxon>Actinomycetota</taxon>
        <taxon>Actinomycetes</taxon>
        <taxon>Kitasatosporales</taxon>
        <taxon>Streptomycetaceae</taxon>
        <taxon>Streptomyces</taxon>
    </lineage>
</organism>
<feature type="region of interest" description="Disordered" evidence="1">
    <location>
        <begin position="70"/>
        <end position="90"/>
    </location>
</feature>
<reference evidence="2 3" key="1">
    <citation type="submission" date="2024-06" db="EMBL/GenBank/DDBJ databases">
        <title>The Natural Products Discovery Center: Release of the First 8490 Sequenced Strains for Exploring Actinobacteria Biosynthetic Diversity.</title>
        <authorList>
            <person name="Kalkreuter E."/>
            <person name="Kautsar S.A."/>
            <person name="Yang D."/>
            <person name="Bader C.D."/>
            <person name="Teijaro C.N."/>
            <person name="Fluegel L."/>
            <person name="Davis C.M."/>
            <person name="Simpson J.R."/>
            <person name="Lauterbach L."/>
            <person name="Steele A.D."/>
            <person name="Gui C."/>
            <person name="Meng S."/>
            <person name="Li G."/>
            <person name="Viehrig K."/>
            <person name="Ye F."/>
            <person name="Su P."/>
            <person name="Kiefer A.F."/>
            <person name="Nichols A."/>
            <person name="Cepeda A.J."/>
            <person name="Yan W."/>
            <person name="Fan B."/>
            <person name="Jiang Y."/>
            <person name="Adhikari A."/>
            <person name="Zheng C.-J."/>
            <person name="Schuster L."/>
            <person name="Cowan T.M."/>
            <person name="Smanski M.J."/>
            <person name="Chevrette M.G."/>
            <person name="De Carvalho L.P.S."/>
            <person name="Shen B."/>
        </authorList>
    </citation>
    <scope>NUCLEOTIDE SEQUENCE [LARGE SCALE GENOMIC DNA]</scope>
    <source>
        <strain evidence="2 3">NPDC001694</strain>
    </source>
</reference>
<feature type="region of interest" description="Disordered" evidence="1">
    <location>
        <begin position="264"/>
        <end position="289"/>
    </location>
</feature>
<dbReference type="Proteomes" id="UP001490365">
    <property type="component" value="Unassembled WGS sequence"/>
</dbReference>
<sequence>MTEPNEAARIAALSELIAWAERRQRLSEDRADAVAAAWHTGTHNVAELARLARVSRDTVYADLAARAISPGSRGQEVSSSQKVSGTPLRGESVRTVARIADAVARPAFPHDPDDPLVRATLAASRALETVADVLEPPTGQGPGWTPQETLPSLADEGEKLAHHSRRALAAITEPAELTANSADYRQALLHTGQHAVADEASVTLTLPTGGTITLQVGRDETGWTHLTSDSGLVAEGADSLDHLEAQAALQALARIATRHLTETAFAEHRKDAPPGSRRPRTRTIPSNEN</sequence>
<gene>
    <name evidence="2" type="ORF">ABT211_43945</name>
</gene>
<name>A0ABV1TVV2_9ACTN</name>
<comment type="caution">
    <text evidence="2">The sequence shown here is derived from an EMBL/GenBank/DDBJ whole genome shotgun (WGS) entry which is preliminary data.</text>
</comment>
<dbReference type="RefSeq" id="WP_351962379.1">
    <property type="nucleotide sequence ID" value="NZ_JBEOZM010000043.1"/>
</dbReference>
<feature type="compositionally biased region" description="Polar residues" evidence="1">
    <location>
        <begin position="75"/>
        <end position="84"/>
    </location>
</feature>
<evidence type="ECO:0000313" key="2">
    <source>
        <dbReference type="EMBL" id="MER6274150.1"/>
    </source>
</evidence>
<accession>A0ABV1TVV2</accession>
<dbReference type="EMBL" id="JBEOZM010000043">
    <property type="protein sequence ID" value="MER6274150.1"/>
    <property type="molecule type" value="Genomic_DNA"/>
</dbReference>
<keyword evidence="3" id="KW-1185">Reference proteome</keyword>
<evidence type="ECO:0000313" key="3">
    <source>
        <dbReference type="Proteomes" id="UP001490365"/>
    </source>
</evidence>
<protein>
    <submittedName>
        <fullName evidence="2">Uncharacterized protein</fullName>
    </submittedName>
</protein>
<proteinExistence type="predicted"/>
<evidence type="ECO:0000256" key="1">
    <source>
        <dbReference type="SAM" id="MobiDB-lite"/>
    </source>
</evidence>